<gene>
    <name evidence="1" type="ORF">K7472_10265</name>
</gene>
<name>A0ABS7QQL3_9ACTN</name>
<dbReference type="Proteomes" id="UP001198565">
    <property type="component" value="Unassembled WGS sequence"/>
</dbReference>
<comment type="caution">
    <text evidence="1">The sequence shown here is derived from an EMBL/GenBank/DDBJ whole genome shotgun (WGS) entry which is preliminary data.</text>
</comment>
<proteinExistence type="predicted"/>
<keyword evidence="2" id="KW-1185">Reference proteome</keyword>
<evidence type="ECO:0008006" key="3">
    <source>
        <dbReference type="Google" id="ProtNLM"/>
    </source>
</evidence>
<sequence>MGRLHPQLRSFVEDMARCVATYGDRSPALLWTEADHHFLALYRSWSRTRTAAGGSGAPAVPGPEPVPAGAEAAPLAAALGDALGREVRASYRMCTPDAPTGPDAPGDAEACVIVVDGACDVRVWPTADTTAAALSLRLRAGQSLLVPARHVYATSGARIPTVLLILALGEQTW</sequence>
<organism evidence="1 2">
    <name type="scientific">Streptantibioticus parmotrematis</name>
    <dbReference type="NCBI Taxonomy" id="2873249"/>
    <lineage>
        <taxon>Bacteria</taxon>
        <taxon>Bacillati</taxon>
        <taxon>Actinomycetota</taxon>
        <taxon>Actinomycetes</taxon>
        <taxon>Kitasatosporales</taxon>
        <taxon>Streptomycetaceae</taxon>
        <taxon>Streptantibioticus</taxon>
    </lineage>
</organism>
<reference evidence="1 2" key="1">
    <citation type="submission" date="2021-08" db="EMBL/GenBank/DDBJ databases">
        <title>Streptomyces sp. PTM05 isolated from lichen.</title>
        <authorList>
            <person name="Somphong A."/>
            <person name="Phongsopitanun W."/>
            <person name="Tanasupawat S."/>
        </authorList>
    </citation>
    <scope>NUCLEOTIDE SEQUENCE [LARGE SCALE GENOMIC DNA]</scope>
    <source>
        <strain evidence="1 2">Ptm05</strain>
    </source>
</reference>
<dbReference type="EMBL" id="JAINVZ010000005">
    <property type="protein sequence ID" value="MBY8885228.1"/>
    <property type="molecule type" value="Genomic_DNA"/>
</dbReference>
<evidence type="ECO:0000313" key="1">
    <source>
        <dbReference type="EMBL" id="MBY8885228.1"/>
    </source>
</evidence>
<dbReference type="RefSeq" id="WP_222976411.1">
    <property type="nucleotide sequence ID" value="NZ_JAINVZ010000005.1"/>
</dbReference>
<protein>
    <recommendedName>
        <fullName evidence="3">Cupin domain-containing protein</fullName>
    </recommendedName>
</protein>
<accession>A0ABS7QQL3</accession>
<evidence type="ECO:0000313" key="2">
    <source>
        <dbReference type="Proteomes" id="UP001198565"/>
    </source>
</evidence>